<keyword evidence="6" id="KW-1185">Reference proteome</keyword>
<dbReference type="GeneID" id="2899715"/>
<dbReference type="Proteomes" id="UP000000599">
    <property type="component" value="Chromosome A"/>
</dbReference>
<accession>Q6BZB1</accession>
<dbReference type="GO" id="GO:0045944">
    <property type="term" value="P:positive regulation of transcription by RNA polymerase II"/>
    <property type="evidence" value="ECO:0007669"/>
    <property type="project" value="TreeGrafter"/>
</dbReference>
<dbReference type="PANTHER" id="PTHR37534">
    <property type="entry name" value="TRANSCRIPTIONAL ACTIVATOR PROTEIN UGA3"/>
    <property type="match status" value="1"/>
</dbReference>
<evidence type="ECO:0000259" key="4">
    <source>
        <dbReference type="PROSITE" id="PS50048"/>
    </source>
</evidence>
<dbReference type="OMA" id="VRCDTQK"/>
<evidence type="ECO:0000313" key="5">
    <source>
        <dbReference type="EMBL" id="CAG84410.2"/>
    </source>
</evidence>
<feature type="domain" description="Zn(2)-C6 fungal-type" evidence="4">
    <location>
        <begin position="125"/>
        <end position="155"/>
    </location>
</feature>
<dbReference type="GO" id="GO:0000981">
    <property type="term" value="F:DNA-binding transcription factor activity, RNA polymerase II-specific"/>
    <property type="evidence" value="ECO:0007669"/>
    <property type="project" value="InterPro"/>
</dbReference>
<dbReference type="Pfam" id="PF11951">
    <property type="entry name" value="Fungal_trans_2"/>
    <property type="match status" value="1"/>
</dbReference>
<dbReference type="Pfam" id="PF00172">
    <property type="entry name" value="Zn_clus"/>
    <property type="match status" value="1"/>
</dbReference>
<dbReference type="AlphaFoldDB" id="Q6BZB1"/>
<evidence type="ECO:0000256" key="3">
    <source>
        <dbReference type="SAM" id="MobiDB-lite"/>
    </source>
</evidence>
<dbReference type="STRING" id="284592.Q6BZB1"/>
<dbReference type="PRINTS" id="PR00755">
    <property type="entry name" value="AFLATOXINBRP"/>
</dbReference>
<dbReference type="SUPFAM" id="SSF57701">
    <property type="entry name" value="Zn2/Cys6 DNA-binding domain"/>
    <property type="match status" value="1"/>
</dbReference>
<evidence type="ECO:0000313" key="6">
    <source>
        <dbReference type="Proteomes" id="UP000000599"/>
    </source>
</evidence>
<dbReference type="CDD" id="cd00067">
    <property type="entry name" value="GAL4"/>
    <property type="match status" value="1"/>
</dbReference>
<dbReference type="HOGENOM" id="CLU_015493_4_0_1"/>
<sequence>MNQGDGSTNGSDLWDALSFFDKPNQSTPIGFDVEKDSNFFFDITPWEQESASKETIDTDTKKSKNKINKLNVSVDKCANKDKPAGSSTGNKQKEDREIQANADTRKVAKKSKEKKRDRRLRSRFGCEKCRNKRVKCDEKRPSCGRCLSRGVQCKYKILLQFREDYESKGKKFGREGVWNKTGSFEKTVKELVSSSKDTHYLDIQNTSALAFVNFTIKDIVQGRRWIPPSIQPSLIPVDIRTSANDNSIGFALNYYIDVISPIFNPVGFKGFNKQYIINMSSKQVLIEPGLNSKWLIQYSQNRNSVFYLVLALGFLYLSKNNTHSLDLKDSRSKWFTSSLVFKHKGMQMISEKMSRFQTTPKSNLHLSTEFLLSLVLLMLYEVADNCNEKWGSYLKICKNVICSEYFEQPKNDIEAYLLQFSLELLNYQETMGRTACKDKNSFFLLHEDDDEEEQAPTLYSPSPTCVRISWMGCDRNLVNVISDITDLSFERFNNICLEDYTILSNELKNRLITMDLGVNIDDYLLDAPVTDFSNISASGSNSVYIDSTLDIEDFCFLLSCEVKRLAGLIYWECCLLNAKPENRYIQTMLIKAYKILTFIIIQNDFKWISTLLWSLFIVSAEISVQSNDCDTLRYLTLKMLNRIQPKSLGNVDMIREIILGIWKGRDIRNCDENSFGYTKKPGIANERISILGSRNDWEIFVANESYKISLA</sequence>
<dbReference type="VEuPathDB" id="FungiDB:DEHA2A02728g"/>
<gene>
    <name evidence="5" type="ordered locus">DEHA2A02728g</name>
</gene>
<organism evidence="5 6">
    <name type="scientific">Debaryomyces hansenii (strain ATCC 36239 / CBS 767 / BCRC 21394 / JCM 1990 / NBRC 0083 / IGC 2968)</name>
    <name type="common">Yeast</name>
    <name type="synonym">Torulaspora hansenii</name>
    <dbReference type="NCBI Taxonomy" id="284592"/>
    <lineage>
        <taxon>Eukaryota</taxon>
        <taxon>Fungi</taxon>
        <taxon>Dikarya</taxon>
        <taxon>Ascomycota</taxon>
        <taxon>Saccharomycotina</taxon>
        <taxon>Pichiomycetes</taxon>
        <taxon>Debaryomycetaceae</taxon>
        <taxon>Debaryomyces</taxon>
    </lineage>
</organism>
<dbReference type="InParanoid" id="Q6BZB1"/>
<dbReference type="GO" id="GO:0000976">
    <property type="term" value="F:transcription cis-regulatory region binding"/>
    <property type="evidence" value="ECO:0007669"/>
    <property type="project" value="TreeGrafter"/>
</dbReference>
<name>Q6BZB1_DEBHA</name>
<comment type="subcellular location">
    <subcellularLocation>
        <location evidence="1">Nucleus</location>
    </subcellularLocation>
</comment>
<dbReference type="InterPro" id="IPR001138">
    <property type="entry name" value="Zn2Cys6_DnaBD"/>
</dbReference>
<feature type="compositionally biased region" description="Basic and acidic residues" evidence="3">
    <location>
        <begin position="91"/>
        <end position="106"/>
    </location>
</feature>
<proteinExistence type="predicted"/>
<keyword evidence="2" id="KW-0539">Nucleus</keyword>
<evidence type="ECO:0000256" key="2">
    <source>
        <dbReference type="ARBA" id="ARBA00023242"/>
    </source>
</evidence>
<feature type="region of interest" description="Disordered" evidence="3">
    <location>
        <begin position="77"/>
        <end position="116"/>
    </location>
</feature>
<protein>
    <submittedName>
        <fullName evidence="5">DEHA2A02728p</fullName>
    </submittedName>
</protein>
<dbReference type="GO" id="GO:0008270">
    <property type="term" value="F:zinc ion binding"/>
    <property type="evidence" value="ECO:0007669"/>
    <property type="project" value="InterPro"/>
</dbReference>
<dbReference type="PROSITE" id="PS00463">
    <property type="entry name" value="ZN2_CY6_FUNGAL_1"/>
    <property type="match status" value="1"/>
</dbReference>
<feature type="compositionally biased region" description="Basic residues" evidence="3">
    <location>
        <begin position="107"/>
        <end position="116"/>
    </location>
</feature>
<dbReference type="KEGG" id="dha:DEHA2A02728g"/>
<dbReference type="GO" id="GO:0005634">
    <property type="term" value="C:nucleus"/>
    <property type="evidence" value="ECO:0007669"/>
    <property type="project" value="UniProtKB-SubCell"/>
</dbReference>
<dbReference type="PANTHER" id="PTHR37534:SF49">
    <property type="entry name" value="LYSINE BIOSYNTHESIS REGULATORY PROTEIN LYS14"/>
    <property type="match status" value="1"/>
</dbReference>
<dbReference type="Gene3D" id="4.10.240.10">
    <property type="entry name" value="Zn(2)-C6 fungal-type DNA-binding domain"/>
    <property type="match status" value="1"/>
</dbReference>
<dbReference type="InterPro" id="IPR021858">
    <property type="entry name" value="Fun_TF"/>
</dbReference>
<dbReference type="InterPro" id="IPR036864">
    <property type="entry name" value="Zn2-C6_fun-type_DNA-bd_sf"/>
</dbReference>
<dbReference type="eggNOG" id="ENOG502S2DH">
    <property type="taxonomic scope" value="Eukaryota"/>
</dbReference>
<dbReference type="OrthoDB" id="5069333at2759"/>
<dbReference type="RefSeq" id="XP_456458.2">
    <property type="nucleotide sequence ID" value="XM_456458.1"/>
</dbReference>
<dbReference type="SMART" id="SM00066">
    <property type="entry name" value="GAL4"/>
    <property type="match status" value="1"/>
</dbReference>
<evidence type="ECO:0000256" key="1">
    <source>
        <dbReference type="ARBA" id="ARBA00004123"/>
    </source>
</evidence>
<dbReference type="EMBL" id="CR382133">
    <property type="protein sequence ID" value="CAG84410.2"/>
    <property type="molecule type" value="Genomic_DNA"/>
</dbReference>
<reference evidence="5 6" key="1">
    <citation type="journal article" date="2004" name="Nature">
        <title>Genome evolution in yeasts.</title>
        <authorList>
            <consortium name="Genolevures"/>
            <person name="Dujon B."/>
            <person name="Sherman D."/>
            <person name="Fischer G."/>
            <person name="Durrens P."/>
            <person name="Casaregola S."/>
            <person name="Lafontaine I."/>
            <person name="de Montigny J."/>
            <person name="Marck C."/>
            <person name="Neuveglise C."/>
            <person name="Talla E."/>
            <person name="Goffard N."/>
            <person name="Frangeul L."/>
            <person name="Aigle M."/>
            <person name="Anthouard V."/>
            <person name="Babour A."/>
            <person name="Barbe V."/>
            <person name="Barnay S."/>
            <person name="Blanchin S."/>
            <person name="Beckerich J.M."/>
            <person name="Beyne E."/>
            <person name="Bleykasten C."/>
            <person name="Boisrame A."/>
            <person name="Boyer J."/>
            <person name="Cattolico L."/>
            <person name="Confanioleri F."/>
            <person name="de Daruvar A."/>
            <person name="Despons L."/>
            <person name="Fabre E."/>
            <person name="Fairhead C."/>
            <person name="Ferry-Dumazet H."/>
            <person name="Groppi A."/>
            <person name="Hantraye F."/>
            <person name="Hennequin C."/>
            <person name="Jauniaux N."/>
            <person name="Joyet P."/>
            <person name="Kachouri R."/>
            <person name="Kerrest A."/>
            <person name="Koszul R."/>
            <person name="Lemaire M."/>
            <person name="Lesur I."/>
            <person name="Ma L."/>
            <person name="Muller H."/>
            <person name="Nicaud J.M."/>
            <person name="Nikolski M."/>
            <person name="Oztas S."/>
            <person name="Ozier-Kalogeropoulos O."/>
            <person name="Pellenz S."/>
            <person name="Potier S."/>
            <person name="Richard G.F."/>
            <person name="Straub M.L."/>
            <person name="Suleau A."/>
            <person name="Swennene D."/>
            <person name="Tekaia F."/>
            <person name="Wesolowski-Louvel M."/>
            <person name="Westhof E."/>
            <person name="Wirth B."/>
            <person name="Zeniou-Meyer M."/>
            <person name="Zivanovic I."/>
            <person name="Bolotin-Fukuhara M."/>
            <person name="Thierry A."/>
            <person name="Bouchier C."/>
            <person name="Caudron B."/>
            <person name="Scarpelli C."/>
            <person name="Gaillardin C."/>
            <person name="Weissenbach J."/>
            <person name="Wincker P."/>
            <person name="Souciet J.L."/>
        </authorList>
    </citation>
    <scope>NUCLEOTIDE SEQUENCE [LARGE SCALE GENOMIC DNA]</scope>
    <source>
        <strain evidence="6">ATCC 36239 / CBS 767 / BCRC 21394 / JCM 1990 / NBRC 0083 / IGC 2968</strain>
    </source>
</reference>
<dbReference type="PROSITE" id="PS50048">
    <property type="entry name" value="ZN2_CY6_FUNGAL_2"/>
    <property type="match status" value="1"/>
</dbReference>